<evidence type="ECO:0000313" key="1">
    <source>
        <dbReference type="EMBL" id="CAF1074337.1"/>
    </source>
</evidence>
<evidence type="ECO:0000313" key="2">
    <source>
        <dbReference type="EMBL" id="CAF1372687.1"/>
    </source>
</evidence>
<comment type="caution">
    <text evidence="1">The sequence shown here is derived from an EMBL/GenBank/DDBJ whole genome shotgun (WGS) entry which is preliminary data.</text>
</comment>
<protein>
    <submittedName>
        <fullName evidence="1">Uncharacterized protein</fullName>
    </submittedName>
</protein>
<accession>A0A814M7G2</accession>
<evidence type="ECO:0000313" key="4">
    <source>
        <dbReference type="EMBL" id="CAF4181600.1"/>
    </source>
</evidence>
<proteinExistence type="predicted"/>
<dbReference type="Proteomes" id="UP000682733">
    <property type="component" value="Unassembled WGS sequence"/>
</dbReference>
<dbReference type="AlphaFoldDB" id="A0A814M7G2"/>
<dbReference type="EMBL" id="CAJNOQ010004795">
    <property type="protein sequence ID" value="CAF1074337.1"/>
    <property type="molecule type" value="Genomic_DNA"/>
</dbReference>
<reference evidence="1" key="1">
    <citation type="submission" date="2021-02" db="EMBL/GenBank/DDBJ databases">
        <authorList>
            <person name="Nowell W R."/>
        </authorList>
    </citation>
    <scope>NUCLEOTIDE SEQUENCE</scope>
</reference>
<dbReference type="EMBL" id="CAJOBA010045800">
    <property type="protein sequence ID" value="CAF4181600.1"/>
    <property type="molecule type" value="Genomic_DNA"/>
</dbReference>
<organism evidence="1 5">
    <name type="scientific">Didymodactylos carnosus</name>
    <dbReference type="NCBI Taxonomy" id="1234261"/>
    <lineage>
        <taxon>Eukaryota</taxon>
        <taxon>Metazoa</taxon>
        <taxon>Spiralia</taxon>
        <taxon>Gnathifera</taxon>
        <taxon>Rotifera</taxon>
        <taxon>Eurotatoria</taxon>
        <taxon>Bdelloidea</taxon>
        <taxon>Philodinida</taxon>
        <taxon>Philodinidae</taxon>
        <taxon>Didymodactylos</taxon>
    </lineage>
</organism>
<dbReference type="Proteomes" id="UP000677228">
    <property type="component" value="Unassembled WGS sequence"/>
</dbReference>
<evidence type="ECO:0000313" key="3">
    <source>
        <dbReference type="EMBL" id="CAF3841046.1"/>
    </source>
</evidence>
<dbReference type="Proteomes" id="UP000681722">
    <property type="component" value="Unassembled WGS sequence"/>
</dbReference>
<name>A0A814M7G2_9BILA</name>
<evidence type="ECO:0000313" key="5">
    <source>
        <dbReference type="Proteomes" id="UP000663829"/>
    </source>
</evidence>
<sequence length="153" mass="17011">MELASQGQYSFEKLKLICSQYEDANGVMQHETKSAQSYKHFIDKDLPTNEAHACAFAISFYTGSKSETINAGAAILARKRNGEKAVNTIASESVETKAIIMYYLIKGLSYIPFYWGIISRAAKLTEEELKDYIPGAVITWIQFSSSMKGSFAP</sequence>
<keyword evidence="5" id="KW-1185">Reference proteome</keyword>
<dbReference type="EMBL" id="CAJNOK010024132">
    <property type="protein sequence ID" value="CAF1372687.1"/>
    <property type="molecule type" value="Genomic_DNA"/>
</dbReference>
<dbReference type="EMBL" id="CAJOBC010004795">
    <property type="protein sequence ID" value="CAF3841046.1"/>
    <property type="molecule type" value="Genomic_DNA"/>
</dbReference>
<dbReference type="OrthoDB" id="10445176at2759"/>
<dbReference type="Proteomes" id="UP000663829">
    <property type="component" value="Unassembled WGS sequence"/>
</dbReference>
<gene>
    <name evidence="1" type="ORF">GPM918_LOCUS17439</name>
    <name evidence="2" type="ORF">OVA965_LOCUS31746</name>
    <name evidence="3" type="ORF">SRO942_LOCUS17437</name>
    <name evidence="4" type="ORF">TMI583_LOCUS32579</name>
</gene>